<evidence type="ECO:0000313" key="4">
    <source>
        <dbReference type="Proteomes" id="UP001065265"/>
    </source>
</evidence>
<reference evidence="3" key="1">
    <citation type="submission" date="2022-02" db="EMBL/GenBank/DDBJ databases">
        <title>Qipengyuania spongiae sp. nov., isolated from marine sponge.</title>
        <authorList>
            <person name="Li Z."/>
            <person name="Zhang M."/>
        </authorList>
    </citation>
    <scope>NUCLEOTIDE SEQUENCE</scope>
    <source>
        <strain evidence="3">PHS-Z21</strain>
    </source>
</reference>
<dbReference type="EMBL" id="CP092471">
    <property type="protein sequence ID" value="UVI39954.1"/>
    <property type="molecule type" value="Genomic_DNA"/>
</dbReference>
<dbReference type="PROSITE" id="PS51257">
    <property type="entry name" value="PROKAR_LIPOPROTEIN"/>
    <property type="match status" value="1"/>
</dbReference>
<gene>
    <name evidence="3" type="ORF">L1F33_03050</name>
</gene>
<dbReference type="PANTHER" id="PTHR43283:SF18">
    <property type="match status" value="1"/>
</dbReference>
<protein>
    <submittedName>
        <fullName evidence="3">Beta-lactamase family protein</fullName>
    </submittedName>
</protein>
<dbReference type="RefSeq" id="WP_265559793.1">
    <property type="nucleotide sequence ID" value="NZ_CP092471.1"/>
</dbReference>
<evidence type="ECO:0000313" key="3">
    <source>
        <dbReference type="EMBL" id="UVI39954.1"/>
    </source>
</evidence>
<dbReference type="SUPFAM" id="SSF56601">
    <property type="entry name" value="beta-lactamase/transpeptidase-like"/>
    <property type="match status" value="1"/>
</dbReference>
<proteinExistence type="predicted"/>
<feature type="domain" description="Beta-lactamase-related" evidence="2">
    <location>
        <begin position="46"/>
        <end position="366"/>
    </location>
</feature>
<keyword evidence="1" id="KW-0732">Signal</keyword>
<dbReference type="InterPro" id="IPR050789">
    <property type="entry name" value="Diverse_Enzym_Activities"/>
</dbReference>
<dbReference type="PANTHER" id="PTHR43283">
    <property type="entry name" value="BETA-LACTAMASE-RELATED"/>
    <property type="match status" value="1"/>
</dbReference>
<dbReference type="Pfam" id="PF00144">
    <property type="entry name" value="Beta-lactamase"/>
    <property type="match status" value="1"/>
</dbReference>
<accession>A0ABY5T330</accession>
<dbReference type="Proteomes" id="UP001065265">
    <property type="component" value="Chromosome"/>
</dbReference>
<organism evidence="3 4">
    <name type="scientific">Qipengyuania spongiae</name>
    <dbReference type="NCBI Taxonomy" id="2909673"/>
    <lineage>
        <taxon>Bacteria</taxon>
        <taxon>Pseudomonadati</taxon>
        <taxon>Pseudomonadota</taxon>
        <taxon>Alphaproteobacteria</taxon>
        <taxon>Sphingomonadales</taxon>
        <taxon>Erythrobacteraceae</taxon>
        <taxon>Qipengyuania</taxon>
    </lineage>
</organism>
<dbReference type="InterPro" id="IPR012338">
    <property type="entry name" value="Beta-lactam/transpept-like"/>
</dbReference>
<sequence length="498" mass="54020">MKRLVIIYLSFALSGCASAGHVAVQPEVTVSSVPSLDTVWEKVPTMIAEHNLAGLSVAVFDGHSIIETRTFGVKSRTSPTPIDTMTAFSTASISKPVTALLCLVLDAEGEIDIDAPIADYLESWQLPENSEYPAAAKVTWRQFLMHTAGTTQHGFADYYYGDAIPSLIDSLQGRIPRYDRPIEFQFAPGSGWQYSGGGYVIVQLALEDHFDRPLRDLAREKVFSPLGLDNTTMAQPGEPGFLVNAAHVHNESGAVIRTGLPITPQVSASGMWSTPSDLATFAIAIQRALAGETVGPITPAIARTMTDVFSLEHVGGMGTPFFRGFGFGNTDWFRHDGSNTGVNADLMASITGGYGMVLMGNGDDANTGPVFAMLRREIIDGMRWSVRHAVGEEPISPELADAITGRYRGLLYDLGLDYRIEAVDGELWIASEFFAQFLGRDRSRMRHLGNGAFAIDDYPNRLQFELNDEGKVAGVTLSRPGSTVGAFDRSMSLIEVRP</sequence>
<feature type="signal peptide" evidence="1">
    <location>
        <begin position="1"/>
        <end position="19"/>
    </location>
</feature>
<feature type="chain" id="PRO_5047272900" evidence="1">
    <location>
        <begin position="20"/>
        <end position="498"/>
    </location>
</feature>
<keyword evidence="4" id="KW-1185">Reference proteome</keyword>
<dbReference type="InterPro" id="IPR001466">
    <property type="entry name" value="Beta-lactam-related"/>
</dbReference>
<evidence type="ECO:0000259" key="2">
    <source>
        <dbReference type="Pfam" id="PF00144"/>
    </source>
</evidence>
<name>A0ABY5T330_9SPHN</name>
<dbReference type="Gene3D" id="3.40.710.10">
    <property type="entry name" value="DD-peptidase/beta-lactamase superfamily"/>
    <property type="match status" value="1"/>
</dbReference>
<evidence type="ECO:0000256" key="1">
    <source>
        <dbReference type="SAM" id="SignalP"/>
    </source>
</evidence>